<sequence>MSKSGSTASTSDSASVMSTSSTKSTTSLLKKVFHKDHPTKTLTDAQIAAANREREEKANYLTAAATYMSLR</sequence>
<evidence type="ECO:0000256" key="1">
    <source>
        <dbReference type="SAM" id="MobiDB-lite"/>
    </source>
</evidence>
<reference evidence="2" key="1">
    <citation type="submission" date="2020-04" db="EMBL/GenBank/DDBJ databases">
        <title>Genome Assembly and Annotation of Botryosphaeria dothidea sdau 11-99, a Latent Pathogen of Apple Fruit Ring Rot in China.</title>
        <authorList>
            <person name="Yu C."/>
            <person name="Diao Y."/>
            <person name="Lu Q."/>
            <person name="Zhao J."/>
            <person name="Cui S."/>
            <person name="Peng C."/>
            <person name="He B."/>
            <person name="Liu H."/>
        </authorList>
    </citation>
    <scope>NUCLEOTIDE SEQUENCE [LARGE SCALE GENOMIC DNA]</scope>
    <source>
        <strain evidence="2">Sdau11-99</strain>
    </source>
</reference>
<accession>A0A8H4MYW2</accession>
<organism evidence="2 3">
    <name type="scientific">Botryosphaeria dothidea</name>
    <dbReference type="NCBI Taxonomy" id="55169"/>
    <lineage>
        <taxon>Eukaryota</taxon>
        <taxon>Fungi</taxon>
        <taxon>Dikarya</taxon>
        <taxon>Ascomycota</taxon>
        <taxon>Pezizomycotina</taxon>
        <taxon>Dothideomycetes</taxon>
        <taxon>Dothideomycetes incertae sedis</taxon>
        <taxon>Botryosphaeriales</taxon>
        <taxon>Botryosphaeriaceae</taxon>
        <taxon>Botryosphaeria</taxon>
    </lineage>
</organism>
<name>A0A8H4MYW2_9PEZI</name>
<evidence type="ECO:0000313" key="3">
    <source>
        <dbReference type="Proteomes" id="UP000572817"/>
    </source>
</evidence>
<protein>
    <submittedName>
        <fullName evidence="2">Uncharacterized protein</fullName>
    </submittedName>
</protein>
<evidence type="ECO:0000313" key="2">
    <source>
        <dbReference type="EMBL" id="KAF4302590.1"/>
    </source>
</evidence>
<dbReference type="AlphaFoldDB" id="A0A8H4MYW2"/>
<feature type="region of interest" description="Disordered" evidence="1">
    <location>
        <begin position="1"/>
        <end position="26"/>
    </location>
</feature>
<comment type="caution">
    <text evidence="2">The sequence shown here is derived from an EMBL/GenBank/DDBJ whole genome shotgun (WGS) entry which is preliminary data.</text>
</comment>
<proteinExistence type="predicted"/>
<dbReference type="Proteomes" id="UP000572817">
    <property type="component" value="Unassembled WGS sequence"/>
</dbReference>
<keyword evidence="3" id="KW-1185">Reference proteome</keyword>
<gene>
    <name evidence="2" type="ORF">GTA08_BOTSDO10091</name>
</gene>
<dbReference type="EMBL" id="WWBZ02000073">
    <property type="protein sequence ID" value="KAF4302590.1"/>
    <property type="molecule type" value="Genomic_DNA"/>
</dbReference>